<proteinExistence type="predicted"/>
<dbReference type="EMBL" id="FPIZ01000032">
    <property type="protein sequence ID" value="SFW87364.1"/>
    <property type="molecule type" value="Genomic_DNA"/>
</dbReference>
<evidence type="ECO:0000313" key="1">
    <source>
        <dbReference type="EMBL" id="SFW87364.1"/>
    </source>
</evidence>
<protein>
    <submittedName>
        <fullName evidence="1">Uncharacterized protein</fullName>
    </submittedName>
</protein>
<organism evidence="1 2">
    <name type="scientific">Chitinophaga sancti</name>
    <dbReference type="NCBI Taxonomy" id="1004"/>
    <lineage>
        <taxon>Bacteria</taxon>
        <taxon>Pseudomonadati</taxon>
        <taxon>Bacteroidota</taxon>
        <taxon>Chitinophagia</taxon>
        <taxon>Chitinophagales</taxon>
        <taxon>Chitinophagaceae</taxon>
        <taxon>Chitinophaga</taxon>
    </lineage>
</organism>
<sequence>MAINSHNRLIFAYNGVFTSIMTKFRRFGRLFAVLDFFYYLHLRLELNPHAVGGQTIYFYSLCLTLSDPGAVKARFSGYPLLPHRR</sequence>
<gene>
    <name evidence="1" type="ORF">SAMN05661012_06061</name>
</gene>
<dbReference type="Proteomes" id="UP000183788">
    <property type="component" value="Unassembled WGS sequence"/>
</dbReference>
<name>A0A1K1ST04_9BACT</name>
<evidence type="ECO:0000313" key="2">
    <source>
        <dbReference type="Proteomes" id="UP000183788"/>
    </source>
</evidence>
<dbReference type="AlphaFoldDB" id="A0A1K1ST04"/>
<reference evidence="1 2" key="1">
    <citation type="submission" date="2016-11" db="EMBL/GenBank/DDBJ databases">
        <authorList>
            <person name="Jaros S."/>
            <person name="Januszkiewicz K."/>
            <person name="Wedrychowicz H."/>
        </authorList>
    </citation>
    <scope>NUCLEOTIDE SEQUENCE [LARGE SCALE GENOMIC DNA]</scope>
    <source>
        <strain evidence="1 2">DSM 784</strain>
    </source>
</reference>
<accession>A0A1K1ST04</accession>